<evidence type="ECO:0000256" key="6">
    <source>
        <dbReference type="SAM" id="MobiDB-lite"/>
    </source>
</evidence>
<evidence type="ECO:0000256" key="1">
    <source>
        <dbReference type="ARBA" id="ARBA00004123"/>
    </source>
</evidence>
<proteinExistence type="predicted"/>
<evidence type="ECO:0000259" key="7">
    <source>
        <dbReference type="Pfam" id="PF11851"/>
    </source>
</evidence>
<name>A0ABV0REF4_9TELE</name>
<evidence type="ECO:0000313" key="8">
    <source>
        <dbReference type="EMBL" id="MEQ2206536.1"/>
    </source>
</evidence>
<dbReference type="EMBL" id="JAHRIN010042972">
    <property type="protein sequence ID" value="MEQ2206536.1"/>
    <property type="molecule type" value="Genomic_DNA"/>
</dbReference>
<keyword evidence="4" id="KW-0804">Transcription</keyword>
<dbReference type="PANTHER" id="PTHR45776">
    <property type="entry name" value="MIP04163P"/>
    <property type="match status" value="1"/>
</dbReference>
<keyword evidence="5" id="KW-0539">Nucleus</keyword>
<evidence type="ECO:0000256" key="3">
    <source>
        <dbReference type="ARBA" id="ARBA00023125"/>
    </source>
</evidence>
<gene>
    <name evidence="8" type="ORF">XENOCAPTIV_030666</name>
</gene>
<evidence type="ECO:0000256" key="2">
    <source>
        <dbReference type="ARBA" id="ARBA00023015"/>
    </source>
</evidence>
<keyword evidence="2" id="KW-0805">Transcription regulation</keyword>
<keyword evidence="9" id="KW-1185">Reference proteome</keyword>
<dbReference type="Proteomes" id="UP001434883">
    <property type="component" value="Unassembled WGS sequence"/>
</dbReference>
<protein>
    <recommendedName>
        <fullName evidence="7">MiT/TFE transcription factors C-terminal domain-containing protein</fullName>
    </recommendedName>
</protein>
<reference evidence="8 9" key="1">
    <citation type="submission" date="2021-06" db="EMBL/GenBank/DDBJ databases">
        <authorList>
            <person name="Palmer J.M."/>
        </authorList>
    </citation>
    <scope>NUCLEOTIDE SEQUENCE [LARGE SCALE GENOMIC DNA]</scope>
    <source>
        <strain evidence="8 9">XC_2019</strain>
        <tissue evidence="8">Muscle</tissue>
    </source>
</reference>
<accession>A0ABV0REF4</accession>
<dbReference type="Pfam" id="PF11851">
    <property type="entry name" value="DUF3371"/>
    <property type="match status" value="1"/>
</dbReference>
<feature type="region of interest" description="Disordered" evidence="6">
    <location>
        <begin position="82"/>
        <end position="112"/>
    </location>
</feature>
<comment type="subcellular location">
    <subcellularLocation>
        <location evidence="1">Nucleus</location>
    </subcellularLocation>
</comment>
<keyword evidence="3" id="KW-0238">DNA-binding</keyword>
<evidence type="ECO:0000313" key="9">
    <source>
        <dbReference type="Proteomes" id="UP001434883"/>
    </source>
</evidence>
<evidence type="ECO:0000256" key="4">
    <source>
        <dbReference type="ARBA" id="ARBA00023163"/>
    </source>
</evidence>
<dbReference type="PANTHER" id="PTHR45776:SF5">
    <property type="entry name" value="TRANSCRIPTION FACTOR EB"/>
    <property type="match status" value="1"/>
</dbReference>
<dbReference type="InterPro" id="IPR021802">
    <property type="entry name" value="MiT/TFE_C"/>
</dbReference>
<feature type="domain" description="MiT/TFE transcription factors C-terminal" evidence="7">
    <location>
        <begin position="23"/>
        <end position="109"/>
    </location>
</feature>
<evidence type="ECO:0000256" key="5">
    <source>
        <dbReference type="ARBA" id="ARBA00023242"/>
    </source>
</evidence>
<organism evidence="8 9">
    <name type="scientific">Xenoophorus captivus</name>
    <dbReference type="NCBI Taxonomy" id="1517983"/>
    <lineage>
        <taxon>Eukaryota</taxon>
        <taxon>Metazoa</taxon>
        <taxon>Chordata</taxon>
        <taxon>Craniata</taxon>
        <taxon>Vertebrata</taxon>
        <taxon>Euteleostomi</taxon>
        <taxon>Actinopterygii</taxon>
        <taxon>Neopterygii</taxon>
        <taxon>Teleostei</taxon>
        <taxon>Neoteleostei</taxon>
        <taxon>Acanthomorphata</taxon>
        <taxon>Ovalentaria</taxon>
        <taxon>Atherinomorphae</taxon>
        <taxon>Cyprinodontiformes</taxon>
        <taxon>Goodeidae</taxon>
        <taxon>Xenoophorus</taxon>
    </lineage>
</organism>
<feature type="compositionally biased region" description="Low complexity" evidence="6">
    <location>
        <begin position="91"/>
        <end position="105"/>
    </location>
</feature>
<comment type="caution">
    <text evidence="8">The sequence shown here is derived from an EMBL/GenBank/DDBJ whole genome shotgun (WGS) entry which is preliminary data.</text>
</comment>
<sequence length="112" mass="11669">MKAPTIAMTSNSCPANLTIKRELSAVGSSQTYDFAQSLDLCDGIPGFSDGMSGLGDLGGLDVQGRRGELGFLMMDEPLSPMGGDPLLSAMSPEASVDSSRRSSFSIEDGDIM</sequence>